<feature type="chain" id="PRO_5002430807" evidence="1">
    <location>
        <begin position="19"/>
        <end position="40"/>
    </location>
</feature>
<protein>
    <submittedName>
        <fullName evidence="2">Uncharacterized protein</fullName>
    </submittedName>
</protein>
<keyword evidence="1" id="KW-0732">Signal</keyword>
<dbReference type="EMBL" id="GBXM01108855">
    <property type="protein sequence ID" value="JAG99721.1"/>
    <property type="molecule type" value="Transcribed_RNA"/>
</dbReference>
<accession>A0A0E9P619</accession>
<name>A0A0E9P619_ANGAN</name>
<reference evidence="2" key="2">
    <citation type="journal article" date="2015" name="Fish Shellfish Immunol.">
        <title>Early steps in the European eel (Anguilla anguilla)-Vibrio vulnificus interaction in the gills: Role of the RtxA13 toxin.</title>
        <authorList>
            <person name="Callol A."/>
            <person name="Pajuelo D."/>
            <person name="Ebbesson L."/>
            <person name="Teles M."/>
            <person name="MacKenzie S."/>
            <person name="Amaro C."/>
        </authorList>
    </citation>
    <scope>NUCLEOTIDE SEQUENCE</scope>
</reference>
<reference evidence="2" key="1">
    <citation type="submission" date="2014-11" db="EMBL/GenBank/DDBJ databases">
        <authorList>
            <person name="Amaro Gonzalez C."/>
        </authorList>
    </citation>
    <scope>NUCLEOTIDE SEQUENCE</scope>
</reference>
<feature type="signal peptide" evidence="1">
    <location>
        <begin position="1"/>
        <end position="18"/>
    </location>
</feature>
<organism evidence="2">
    <name type="scientific">Anguilla anguilla</name>
    <name type="common">European freshwater eel</name>
    <name type="synonym">Muraena anguilla</name>
    <dbReference type="NCBI Taxonomy" id="7936"/>
    <lineage>
        <taxon>Eukaryota</taxon>
        <taxon>Metazoa</taxon>
        <taxon>Chordata</taxon>
        <taxon>Craniata</taxon>
        <taxon>Vertebrata</taxon>
        <taxon>Euteleostomi</taxon>
        <taxon>Actinopterygii</taxon>
        <taxon>Neopterygii</taxon>
        <taxon>Teleostei</taxon>
        <taxon>Anguilliformes</taxon>
        <taxon>Anguillidae</taxon>
        <taxon>Anguilla</taxon>
    </lineage>
</organism>
<sequence length="40" mass="4296">MIWLSSLRSSTVLVLMFAASMFLKCSRSNSAVAKGTKGLC</sequence>
<dbReference type="AlphaFoldDB" id="A0A0E9P619"/>
<proteinExistence type="predicted"/>
<evidence type="ECO:0000256" key="1">
    <source>
        <dbReference type="SAM" id="SignalP"/>
    </source>
</evidence>
<evidence type="ECO:0000313" key="2">
    <source>
        <dbReference type="EMBL" id="JAG99721.1"/>
    </source>
</evidence>